<keyword evidence="5" id="KW-1185">Reference proteome</keyword>
<feature type="region of interest" description="Disordered" evidence="1">
    <location>
        <begin position="215"/>
        <end position="243"/>
    </location>
</feature>
<accession>A0A8S4QIK8</accession>
<feature type="transmembrane region" description="Helical" evidence="2">
    <location>
        <begin position="472"/>
        <end position="493"/>
    </location>
</feature>
<keyword evidence="2" id="KW-1133">Transmembrane helix</keyword>
<dbReference type="AlphaFoldDB" id="A0A8S4QIK8"/>
<dbReference type="Proteomes" id="UP000838756">
    <property type="component" value="Unassembled WGS sequence"/>
</dbReference>
<evidence type="ECO:0000256" key="1">
    <source>
        <dbReference type="SAM" id="MobiDB-lite"/>
    </source>
</evidence>
<evidence type="ECO:0000259" key="3">
    <source>
        <dbReference type="Pfam" id="PF09343"/>
    </source>
</evidence>
<gene>
    <name evidence="4" type="primary">jg12641</name>
    <name evidence="4" type="ORF">PAEG_LOCUS2350</name>
</gene>
<organism evidence="4 5">
    <name type="scientific">Pararge aegeria aegeria</name>
    <dbReference type="NCBI Taxonomy" id="348720"/>
    <lineage>
        <taxon>Eukaryota</taxon>
        <taxon>Metazoa</taxon>
        <taxon>Ecdysozoa</taxon>
        <taxon>Arthropoda</taxon>
        <taxon>Hexapoda</taxon>
        <taxon>Insecta</taxon>
        <taxon>Pterygota</taxon>
        <taxon>Neoptera</taxon>
        <taxon>Endopterygota</taxon>
        <taxon>Lepidoptera</taxon>
        <taxon>Glossata</taxon>
        <taxon>Ditrysia</taxon>
        <taxon>Papilionoidea</taxon>
        <taxon>Nymphalidae</taxon>
        <taxon>Satyrinae</taxon>
        <taxon>Satyrini</taxon>
        <taxon>Parargina</taxon>
        <taxon>Pararge</taxon>
    </lineage>
</organism>
<feature type="transmembrane region" description="Helical" evidence="2">
    <location>
        <begin position="446"/>
        <end position="466"/>
    </location>
</feature>
<sequence length="703" mass="80013">MKNFNRKPIALFRQVEKSTKLSQFLLNNLDSFYSQRLGRLVDKFRAQKTKKSNSLTDLKKAYPEKLKIGASISEGDCFFDSLAQGLNELNIKPGHRFTAKSLREDCENYAKANANSWVYKKITGDAEEGGYFVGEGNLDSKVIAKERNSEDEKGISAQTDWCKGEEIITKYTEEEFFSWLLEEYREDREGKILEILKSRYGTDNDLLLEDYNEYETSKDKEEEISEDEEEISEDGKEKGEKVTIKPDNSKSFSKYLNNIKNMSTETNSLAIWGRPEIEGRMICDKYKVELYIYSIEEDSQKVTVTKITAHDDDPEVFIQDINLNQLEIDSSKKTVGVVNYMRHFVPLLSKIPSDITENQSVSNEEIFGEVTEASASDQSEQEEQYNIRTSKSAIVQDHETQKERINTSASEPIHTDTVITISHQQGQETQQEEIEKKLINSYRREAIYSIAAVITAIAFTASAIAAVFTQPMPLACLAGVALAIACVCVYQLTQSHQDINELKGGHMSFTEIRFPENISYGSTGGPEFSTDVVTTHNGCEQRNINWSRARARYNIAYGVRSNEQLTELITFFQARKGKAIGFRFKDWSDFTVINQEIGIGDDKKTIFQLMKTYISGKDKHIRTIKKPVHDTIKIYLYGEKTEKYSVNYSTGEIAFMKPPAKGTIITASFEFDVPVRFDTDYLNASIDNYGSNSWNNIPLVEVK</sequence>
<dbReference type="Pfam" id="PF09343">
    <property type="entry name" value="DUF2460"/>
    <property type="match status" value="1"/>
</dbReference>
<evidence type="ECO:0000256" key="2">
    <source>
        <dbReference type="SAM" id="Phobius"/>
    </source>
</evidence>
<comment type="caution">
    <text evidence="4">The sequence shown here is derived from an EMBL/GenBank/DDBJ whole genome shotgun (WGS) entry which is preliminary data.</text>
</comment>
<feature type="domain" description="DUF2460" evidence="3">
    <location>
        <begin position="511"/>
        <end position="703"/>
    </location>
</feature>
<keyword evidence="2" id="KW-0812">Transmembrane</keyword>
<dbReference type="EMBL" id="CAKXAJ010007522">
    <property type="protein sequence ID" value="CAH2210445.1"/>
    <property type="molecule type" value="Genomic_DNA"/>
</dbReference>
<protein>
    <submittedName>
        <fullName evidence="4">Jg12641 protein</fullName>
    </submittedName>
</protein>
<evidence type="ECO:0000313" key="4">
    <source>
        <dbReference type="EMBL" id="CAH2210445.1"/>
    </source>
</evidence>
<feature type="compositionally biased region" description="Acidic residues" evidence="1">
    <location>
        <begin position="222"/>
        <end position="232"/>
    </location>
</feature>
<feature type="compositionally biased region" description="Basic and acidic residues" evidence="1">
    <location>
        <begin position="233"/>
        <end position="243"/>
    </location>
</feature>
<dbReference type="NCBIfam" id="TIGR02217">
    <property type="entry name" value="chp_TIGR02217"/>
    <property type="match status" value="1"/>
</dbReference>
<name>A0A8S4QIK8_9NEOP</name>
<dbReference type="InterPro" id="IPR011740">
    <property type="entry name" value="DUF2460"/>
</dbReference>
<reference evidence="4" key="1">
    <citation type="submission" date="2022-03" db="EMBL/GenBank/DDBJ databases">
        <authorList>
            <person name="Lindestad O."/>
        </authorList>
    </citation>
    <scope>NUCLEOTIDE SEQUENCE</scope>
</reference>
<dbReference type="OrthoDB" id="7447614at2759"/>
<keyword evidence="2" id="KW-0472">Membrane</keyword>
<proteinExistence type="predicted"/>
<evidence type="ECO:0000313" key="5">
    <source>
        <dbReference type="Proteomes" id="UP000838756"/>
    </source>
</evidence>